<feature type="compositionally biased region" description="Polar residues" evidence="1">
    <location>
        <begin position="269"/>
        <end position="281"/>
    </location>
</feature>
<protein>
    <submittedName>
        <fullName evidence="2">Uncharacterized protein</fullName>
    </submittedName>
</protein>
<feature type="compositionally biased region" description="Basic and acidic residues" evidence="1">
    <location>
        <begin position="244"/>
        <end position="257"/>
    </location>
</feature>
<evidence type="ECO:0000256" key="1">
    <source>
        <dbReference type="SAM" id="MobiDB-lite"/>
    </source>
</evidence>
<dbReference type="Proteomes" id="UP001295684">
    <property type="component" value="Unassembled WGS sequence"/>
</dbReference>
<accession>A0AAD1UK81</accession>
<feature type="region of interest" description="Disordered" evidence="1">
    <location>
        <begin position="31"/>
        <end position="55"/>
    </location>
</feature>
<proteinExistence type="predicted"/>
<feature type="region of interest" description="Disordered" evidence="1">
    <location>
        <begin position="360"/>
        <end position="382"/>
    </location>
</feature>
<feature type="compositionally biased region" description="Low complexity" evidence="1">
    <location>
        <begin position="185"/>
        <end position="195"/>
    </location>
</feature>
<sequence length="399" mass="46274">MADLDGDSGMPKASIGNYKGVMLCNRPDEFGQVQKPERQGKPPFISRVDPKDKVGLNPTKKVIVVQKKKKDTNSILVRHKRYLKMLQEKRLIEKLEKEEEENKKAETLKKFKEQTSNQRKKITKLKNEKDGDQAQETSPNLLQDTSPIKIEEPVPMPEDNKKVSQLTQENVKEFTKKASKKPSKQKPAWAKTEQQLQKEEEEEIDDLIEFAYDLDYEKYMEDLEVRQALALVRERVKEIKKDDEWRENAVKEWEHPNPNEGQNDDDNRSAVSIRTSVTGRSRMSKASKKSELRDEIQREEERKKEQWDTSTNAEKREKTVEEKLASKLADQILENNPNLKGVHSKTSMRKMLEKEAARQLVEQDGGGFEGPRITTVKDHEMKKDIEASNLPYLHKNPAI</sequence>
<evidence type="ECO:0000313" key="3">
    <source>
        <dbReference type="Proteomes" id="UP001295684"/>
    </source>
</evidence>
<feature type="region of interest" description="Disordered" evidence="1">
    <location>
        <begin position="95"/>
        <end position="200"/>
    </location>
</feature>
<gene>
    <name evidence="2" type="ORF">ECRASSUSDP1_LOCUS11614</name>
</gene>
<organism evidence="2 3">
    <name type="scientific">Euplotes crassus</name>
    <dbReference type="NCBI Taxonomy" id="5936"/>
    <lineage>
        <taxon>Eukaryota</taxon>
        <taxon>Sar</taxon>
        <taxon>Alveolata</taxon>
        <taxon>Ciliophora</taxon>
        <taxon>Intramacronucleata</taxon>
        <taxon>Spirotrichea</taxon>
        <taxon>Hypotrichia</taxon>
        <taxon>Euplotida</taxon>
        <taxon>Euplotidae</taxon>
        <taxon>Moneuplotes</taxon>
    </lineage>
</organism>
<keyword evidence="3" id="KW-1185">Reference proteome</keyword>
<feature type="compositionally biased region" description="Basic and acidic residues" evidence="1">
    <location>
        <begin position="288"/>
        <end position="319"/>
    </location>
</feature>
<dbReference type="AlphaFoldDB" id="A0AAD1UK81"/>
<reference evidence="2" key="1">
    <citation type="submission" date="2023-07" db="EMBL/GenBank/DDBJ databases">
        <authorList>
            <consortium name="AG Swart"/>
            <person name="Singh M."/>
            <person name="Singh A."/>
            <person name="Seah K."/>
            <person name="Emmerich C."/>
        </authorList>
    </citation>
    <scope>NUCLEOTIDE SEQUENCE</scope>
    <source>
        <strain evidence="2">DP1</strain>
    </source>
</reference>
<dbReference type="PANTHER" id="PTHR41747:SF1">
    <property type="entry name" value="CHROMOSOME UNDETERMINED SCAFFOLD_128, WHOLE GENOME SHOTGUN SEQUENCE"/>
    <property type="match status" value="1"/>
</dbReference>
<feature type="compositionally biased region" description="Polar residues" evidence="1">
    <location>
        <begin position="134"/>
        <end position="146"/>
    </location>
</feature>
<comment type="caution">
    <text evidence="2">The sequence shown here is derived from an EMBL/GenBank/DDBJ whole genome shotgun (WGS) entry which is preliminary data.</text>
</comment>
<feature type="region of interest" description="Disordered" evidence="1">
    <location>
        <begin position="244"/>
        <end position="319"/>
    </location>
</feature>
<dbReference type="PANTHER" id="PTHR41747">
    <property type="entry name" value="CHROMOSOME UNDETERMINED SCAFFOLD_128, WHOLE GENOME SHOTGUN SEQUENCE"/>
    <property type="match status" value="1"/>
</dbReference>
<name>A0AAD1UK81_EUPCR</name>
<evidence type="ECO:0000313" key="2">
    <source>
        <dbReference type="EMBL" id="CAI2370304.1"/>
    </source>
</evidence>
<dbReference type="EMBL" id="CAMPGE010011474">
    <property type="protein sequence ID" value="CAI2370304.1"/>
    <property type="molecule type" value="Genomic_DNA"/>
</dbReference>
<feature type="compositionally biased region" description="Basic and acidic residues" evidence="1">
    <location>
        <begin position="95"/>
        <end position="113"/>
    </location>
</feature>